<dbReference type="Proteomes" id="UP000002497">
    <property type="component" value="Unassembled WGS sequence"/>
</dbReference>
<evidence type="ECO:0000313" key="1">
    <source>
        <dbReference type="EMBL" id="EFW13506.1"/>
    </source>
</evidence>
<name>E9DJ54_COCPS</name>
<dbReference type="EMBL" id="GL636514">
    <property type="protein sequence ID" value="EFW13506.1"/>
    <property type="molecule type" value="Genomic_DNA"/>
</dbReference>
<keyword evidence="2" id="KW-1185">Reference proteome</keyword>
<dbReference type="AlphaFoldDB" id="E9DJ54"/>
<gene>
    <name evidence="1" type="ORF">CPSG_09853</name>
</gene>
<dbReference type="HOGENOM" id="CLU_2277247_0_0_1"/>
<evidence type="ECO:0000313" key="2">
    <source>
        <dbReference type="Proteomes" id="UP000002497"/>
    </source>
</evidence>
<sequence length="102" mass="11694">MSALYISTVRWRRNFPVVLYRVRLSPWPQVGAELGSGAERPLARWTTASKLQPWPKPSPRYCIAELPGTYLIKPRNKTRRSRKESRLLPCAGRNEGAVIYVV</sequence>
<proteinExistence type="predicted"/>
<reference evidence="2" key="2">
    <citation type="submission" date="2010-03" db="EMBL/GenBank/DDBJ databases">
        <title>The genome sequence of Coccidioides posadasii strain Silveira.</title>
        <authorList>
            <consortium name="The Broad Institute Genome Sequencing Center for Infectious Disease"/>
            <person name="Neafsey D."/>
            <person name="Orbach M."/>
            <person name="Henn M.R."/>
            <person name="Cole G.T."/>
            <person name="Galgiani J."/>
            <person name="Gardner M.J."/>
            <person name="Kirkland T.N."/>
            <person name="Taylor J.W."/>
            <person name="Young S.K."/>
            <person name="Zeng Q."/>
            <person name="Koehrsen M."/>
            <person name="Alvarado L."/>
            <person name="Berlin A."/>
            <person name="Borenstein D."/>
            <person name="Chapman S.B."/>
            <person name="Chen Z."/>
            <person name="Engels R."/>
            <person name="Freedman E."/>
            <person name="Gellesch M."/>
            <person name="Goldberg J."/>
            <person name="Griggs A."/>
            <person name="Gujja S."/>
            <person name="Heilman E."/>
            <person name="Heiman D."/>
            <person name="Howarth C."/>
            <person name="Jen D."/>
            <person name="Larson L."/>
            <person name="Mehta T."/>
            <person name="Neiman D."/>
            <person name="Park D."/>
            <person name="Pearson M."/>
            <person name="Richards J."/>
            <person name="Roberts A."/>
            <person name="Saif S."/>
            <person name="Shea T."/>
            <person name="Shenoy N."/>
            <person name="Sisk P."/>
            <person name="Stolte C."/>
            <person name="Sykes S."/>
            <person name="Walk T."/>
            <person name="White J."/>
            <person name="Yandava C."/>
            <person name="Haas B."/>
            <person name="Nusbaum C."/>
            <person name="Birren B."/>
        </authorList>
    </citation>
    <scope>NUCLEOTIDE SEQUENCE [LARGE SCALE GENOMIC DNA]</scope>
    <source>
        <strain evidence="2">RMSCC 757 / Silveira</strain>
    </source>
</reference>
<organism evidence="2">
    <name type="scientific">Coccidioides posadasii (strain RMSCC 757 / Silveira)</name>
    <name type="common">Valley fever fungus</name>
    <dbReference type="NCBI Taxonomy" id="443226"/>
    <lineage>
        <taxon>Eukaryota</taxon>
        <taxon>Fungi</taxon>
        <taxon>Dikarya</taxon>
        <taxon>Ascomycota</taxon>
        <taxon>Pezizomycotina</taxon>
        <taxon>Eurotiomycetes</taxon>
        <taxon>Eurotiomycetidae</taxon>
        <taxon>Onygenales</taxon>
        <taxon>Onygenaceae</taxon>
        <taxon>Coccidioides</taxon>
    </lineage>
</organism>
<accession>E9DJ54</accession>
<reference evidence="2" key="1">
    <citation type="journal article" date="2010" name="Genome Res.">
        <title>Population genomic sequencing of Coccidioides fungi reveals recent hybridization and transposon control.</title>
        <authorList>
            <person name="Neafsey D.E."/>
            <person name="Barker B.M."/>
            <person name="Sharpton T.J."/>
            <person name="Stajich J.E."/>
            <person name="Park D.J."/>
            <person name="Whiston E."/>
            <person name="Hung C.-Y."/>
            <person name="McMahan C."/>
            <person name="White J."/>
            <person name="Sykes S."/>
            <person name="Heiman D."/>
            <person name="Young S."/>
            <person name="Zeng Q."/>
            <person name="Abouelleil A."/>
            <person name="Aftuck L."/>
            <person name="Bessette D."/>
            <person name="Brown A."/>
            <person name="FitzGerald M."/>
            <person name="Lui A."/>
            <person name="Macdonald J.P."/>
            <person name="Priest M."/>
            <person name="Orbach M.J."/>
            <person name="Galgiani J.N."/>
            <person name="Kirkland T.N."/>
            <person name="Cole G.T."/>
            <person name="Birren B.W."/>
            <person name="Henn M.R."/>
            <person name="Taylor J.W."/>
            <person name="Rounsley S.D."/>
        </authorList>
    </citation>
    <scope>NUCLEOTIDE SEQUENCE [LARGE SCALE GENOMIC DNA]</scope>
    <source>
        <strain evidence="2">RMSCC 757 / Silveira</strain>
    </source>
</reference>
<dbReference type="VEuPathDB" id="FungiDB:CPSG_09853"/>
<protein>
    <submittedName>
        <fullName evidence="1">Predicted protein</fullName>
    </submittedName>
</protein>